<dbReference type="InterPro" id="IPR050168">
    <property type="entry name" value="AAA_ATPase_domain"/>
</dbReference>
<dbReference type="InterPro" id="IPR003593">
    <property type="entry name" value="AAA+_ATPase"/>
</dbReference>
<evidence type="ECO:0000259" key="11">
    <source>
        <dbReference type="SMART" id="SM00382"/>
    </source>
</evidence>
<evidence type="ECO:0000256" key="3">
    <source>
        <dbReference type="ARBA" id="ARBA00022593"/>
    </source>
</evidence>
<keyword evidence="5" id="KW-0378">Hydrolase</keyword>
<dbReference type="InterPro" id="IPR027417">
    <property type="entry name" value="P-loop_NTPase"/>
</dbReference>
<dbReference type="Proteomes" id="UP001497453">
    <property type="component" value="Chromosome 3"/>
</dbReference>
<evidence type="ECO:0000256" key="6">
    <source>
        <dbReference type="ARBA" id="ARBA00022840"/>
    </source>
</evidence>
<dbReference type="SMART" id="SM00382">
    <property type="entry name" value="AAA"/>
    <property type="match status" value="2"/>
</dbReference>
<proteinExistence type="inferred from homology"/>
<dbReference type="InterPro" id="IPR047533">
    <property type="entry name" value="RecA-like_PEX6_r2"/>
</dbReference>
<keyword evidence="3" id="KW-0962">Peroxisome biogenesis</keyword>
<dbReference type="EMBL" id="OZ037946">
    <property type="protein sequence ID" value="CAL1703857.1"/>
    <property type="molecule type" value="Genomic_DNA"/>
</dbReference>
<dbReference type="Gene3D" id="1.10.8.60">
    <property type="match status" value="2"/>
</dbReference>
<dbReference type="Pfam" id="PF00004">
    <property type="entry name" value="AAA"/>
    <property type="match status" value="2"/>
</dbReference>
<dbReference type="Pfam" id="PF23315">
    <property type="entry name" value="PEX6_4th"/>
    <property type="match status" value="1"/>
</dbReference>
<keyword evidence="4" id="KW-0547">Nucleotide-binding</keyword>
<evidence type="ECO:0000256" key="4">
    <source>
        <dbReference type="ARBA" id="ARBA00022741"/>
    </source>
</evidence>
<evidence type="ECO:0000313" key="12">
    <source>
        <dbReference type="EMBL" id="CAL1703857.1"/>
    </source>
</evidence>
<feature type="domain" description="AAA+ ATPase" evidence="11">
    <location>
        <begin position="554"/>
        <end position="690"/>
    </location>
</feature>
<comment type="similarity">
    <text evidence="2">Belongs to the AAA ATPase family.</text>
</comment>
<keyword evidence="7" id="KW-0472">Membrane</keyword>
<evidence type="ECO:0000256" key="7">
    <source>
        <dbReference type="ARBA" id="ARBA00023136"/>
    </source>
</evidence>
<dbReference type="SUPFAM" id="SSF52540">
    <property type="entry name" value="P-loop containing nucleoside triphosphate hydrolases"/>
    <property type="match status" value="2"/>
</dbReference>
<protein>
    <recommendedName>
        <fullName evidence="8">Peroxisomal ATPase PEX6</fullName>
    </recommendedName>
    <alternativeName>
        <fullName evidence="9">Peroxin-6</fullName>
    </alternativeName>
</protein>
<evidence type="ECO:0000256" key="1">
    <source>
        <dbReference type="ARBA" id="ARBA00004370"/>
    </source>
</evidence>
<dbReference type="Gene3D" id="3.40.50.300">
    <property type="entry name" value="P-loop containing nucleotide triphosphate hydrolases"/>
    <property type="match status" value="2"/>
</dbReference>
<reference evidence="13" key="1">
    <citation type="submission" date="2024-04" db="EMBL/GenBank/DDBJ databases">
        <authorList>
            <person name="Shaw F."/>
            <person name="Minotto A."/>
        </authorList>
    </citation>
    <scope>NUCLEOTIDE SEQUENCE [LARGE SCALE GENOMIC DNA]</scope>
</reference>
<evidence type="ECO:0000256" key="5">
    <source>
        <dbReference type="ARBA" id="ARBA00022801"/>
    </source>
</evidence>
<evidence type="ECO:0000256" key="8">
    <source>
        <dbReference type="ARBA" id="ARBA00034811"/>
    </source>
</evidence>
<dbReference type="InterPro" id="IPR056995">
    <property type="entry name" value="PEX6_4th_dom"/>
</dbReference>
<comment type="catalytic activity">
    <reaction evidence="10">
        <text>ATP + H2O = ADP + phosphate + H(+)</text>
        <dbReference type="Rhea" id="RHEA:13065"/>
        <dbReference type="ChEBI" id="CHEBI:15377"/>
        <dbReference type="ChEBI" id="CHEBI:15378"/>
        <dbReference type="ChEBI" id="CHEBI:30616"/>
        <dbReference type="ChEBI" id="CHEBI:43474"/>
        <dbReference type="ChEBI" id="CHEBI:456216"/>
    </reaction>
    <physiologicalReaction direction="left-to-right" evidence="10">
        <dbReference type="Rhea" id="RHEA:13066"/>
    </physiologicalReaction>
</comment>
<dbReference type="PANTHER" id="PTHR23077">
    <property type="entry name" value="AAA-FAMILY ATPASE"/>
    <property type="match status" value="1"/>
</dbReference>
<accession>A0ABP1DBB6</accession>
<keyword evidence="6" id="KW-0067">ATP-binding</keyword>
<name>A0ABP1DBB6_9APHY</name>
<dbReference type="InterPro" id="IPR003959">
    <property type="entry name" value="ATPase_AAA_core"/>
</dbReference>
<feature type="domain" description="AAA+ ATPase" evidence="11">
    <location>
        <begin position="825"/>
        <end position="966"/>
    </location>
</feature>
<dbReference type="CDD" id="cd19527">
    <property type="entry name" value="RecA-like_PEX6_r2"/>
    <property type="match status" value="1"/>
</dbReference>
<keyword evidence="13" id="KW-1185">Reference proteome</keyword>
<evidence type="ECO:0000256" key="10">
    <source>
        <dbReference type="ARBA" id="ARBA00048778"/>
    </source>
</evidence>
<dbReference type="InterPro" id="IPR003960">
    <property type="entry name" value="ATPase_AAA_CS"/>
</dbReference>
<evidence type="ECO:0000256" key="9">
    <source>
        <dbReference type="ARBA" id="ARBA00034920"/>
    </source>
</evidence>
<comment type="subcellular location">
    <subcellularLocation>
        <location evidence="1">Membrane</location>
    </subcellularLocation>
</comment>
<evidence type="ECO:0000313" key="13">
    <source>
        <dbReference type="Proteomes" id="UP001497453"/>
    </source>
</evidence>
<dbReference type="PANTHER" id="PTHR23077:SF9">
    <property type="entry name" value="PEROXISOMAL ATPASE PEX6"/>
    <property type="match status" value="1"/>
</dbReference>
<organism evidence="12 13">
    <name type="scientific">Somion occarium</name>
    <dbReference type="NCBI Taxonomy" id="3059160"/>
    <lineage>
        <taxon>Eukaryota</taxon>
        <taxon>Fungi</taxon>
        <taxon>Dikarya</taxon>
        <taxon>Basidiomycota</taxon>
        <taxon>Agaricomycotina</taxon>
        <taxon>Agaricomycetes</taxon>
        <taxon>Polyporales</taxon>
        <taxon>Cerrenaceae</taxon>
        <taxon>Somion</taxon>
    </lineage>
</organism>
<dbReference type="PROSITE" id="PS00674">
    <property type="entry name" value="AAA"/>
    <property type="match status" value="1"/>
</dbReference>
<evidence type="ECO:0000256" key="2">
    <source>
        <dbReference type="ARBA" id="ARBA00006914"/>
    </source>
</evidence>
<sequence>MFRREHSSFVKVKVTSYDDVEGNAFALLETHVWELLAADVDDSHKFAITLFSAGEHGGCTINDVQRCPSFTFWCRADDNITGLVLPRSYLEQYPSVFSGFGSSFPDFEYATYIRYTVPPPLSAVTLLACSKEAYDTAISHPSEVQHEFLGNNAVLQSGQTLVLSVKTAHTLGLGSAMKDTIKYTIVSAEPSKGFFKESFTNVLLTATASSISENLPGTNNVVHSSSDDITIDERFLAGSIVEASSPRAVSSGSPSTTNAVRHRIDMSSEMAFVAKTLLKGGRSDDHSLYTSTGDLGKLGLLSGDWATARSSQGVSARLVRVHALDSSTCPSNTCLIPSTLFCNIFNDPTGTPQATGYVVLRPSPYGRRKPSVPIARNVTIARVASPSSTKRSNETAFHRALQEYFEKELRIVKKGDIIAVMIDSAKRFGIVEWDDVQLMSHGRHHHVPASEFITPPKSDDEFVYFVVTNVEHDVVQATDAPASMDAYLDSNVGELGCWVNPTVTRIMQEGIEHARAPPLVDAKNQLVGDTMSPFSTLYHLTAAALSKKAADFHLPLTVLLEGGRGVGKLTQVSMIAKSMGLHVLEVNCYDVIGESSLQTEAVLQTRFEGACACSPCIILLRHLHAFGQTSQASGTQQISEMLVRCMENLRENWILTTYPVFVFATTSVTDQVSAPTLALFKHRVVYESPADSERKTVLETLLAETTLQPDISLKELATETAAFLAGDLSDLVLNATRASSRRLISEQSCSITSPTSAGSLAVASQDFTSALKAARASFSESIGAPHIPAVSWDDVGGIADVKANILDTIQLPLEHPELFAGGLKKRSGILLYGPPGTGKTLLAKAVATSFALNFFSVKGPELLNMYIGESEANVRRVFQRAKDAKPCVIFFDELDSIAPKRGNQGDSGGVMDRIVSQLLAELDGVSSGGSGSDIFVIGATNRPDLLDPALLRPGRFDRLLYLGVSSTKDAQLDILHALTRKFKLHPDLRLDQVAEACTFNFTGADFYALCADALLKAMSRKATEIDDKIANLNTTRKIEGHPYPLTPQYYLAELADPHEVDVLVTQEDFTSALHSLVPSVSPAEMEHYRRVQRQFGSGSSEDK</sequence>
<gene>
    <name evidence="12" type="ORF">GFSPODELE1_LOCUS4749</name>
</gene>